<proteinExistence type="predicted"/>
<protein>
    <submittedName>
        <fullName evidence="1">Uncharacterized protein</fullName>
    </submittedName>
</protein>
<dbReference type="EMBL" id="CM047749">
    <property type="protein sequence ID" value="KAJ0009716.1"/>
    <property type="molecule type" value="Genomic_DNA"/>
</dbReference>
<gene>
    <name evidence="1" type="ORF">Pint_34461</name>
</gene>
<organism evidence="1 2">
    <name type="scientific">Pistacia integerrima</name>
    <dbReference type="NCBI Taxonomy" id="434235"/>
    <lineage>
        <taxon>Eukaryota</taxon>
        <taxon>Viridiplantae</taxon>
        <taxon>Streptophyta</taxon>
        <taxon>Embryophyta</taxon>
        <taxon>Tracheophyta</taxon>
        <taxon>Spermatophyta</taxon>
        <taxon>Magnoliopsida</taxon>
        <taxon>eudicotyledons</taxon>
        <taxon>Gunneridae</taxon>
        <taxon>Pentapetalae</taxon>
        <taxon>rosids</taxon>
        <taxon>malvids</taxon>
        <taxon>Sapindales</taxon>
        <taxon>Anacardiaceae</taxon>
        <taxon>Pistacia</taxon>
    </lineage>
</organism>
<name>A0ACC0X4Y8_9ROSI</name>
<reference evidence="2" key="1">
    <citation type="journal article" date="2023" name="G3 (Bethesda)">
        <title>Genome assembly and association tests identify interacting loci associated with vigor, precocity, and sex in interspecific pistachio rootstocks.</title>
        <authorList>
            <person name="Palmer W."/>
            <person name="Jacygrad E."/>
            <person name="Sagayaradj S."/>
            <person name="Cavanaugh K."/>
            <person name="Han R."/>
            <person name="Bertier L."/>
            <person name="Beede B."/>
            <person name="Kafkas S."/>
            <person name="Golino D."/>
            <person name="Preece J."/>
            <person name="Michelmore R."/>
        </authorList>
    </citation>
    <scope>NUCLEOTIDE SEQUENCE [LARGE SCALE GENOMIC DNA]</scope>
</reference>
<comment type="caution">
    <text evidence="1">The sequence shown here is derived from an EMBL/GenBank/DDBJ whole genome shotgun (WGS) entry which is preliminary data.</text>
</comment>
<keyword evidence="2" id="KW-1185">Reference proteome</keyword>
<dbReference type="Proteomes" id="UP001163603">
    <property type="component" value="Chromosome 14"/>
</dbReference>
<evidence type="ECO:0000313" key="2">
    <source>
        <dbReference type="Proteomes" id="UP001163603"/>
    </source>
</evidence>
<evidence type="ECO:0000313" key="1">
    <source>
        <dbReference type="EMBL" id="KAJ0009716.1"/>
    </source>
</evidence>
<sequence length="181" mass="20227">MASTVAHGLVLIVAAASMLTVAMANRGWSYGFNYTFFPPIPKHGSHNNNLNPPNNITVGGSDNWHFGFNYSVWAFQNSPFYVNDTLVFKYDPPSAKVFPHSVYLLPNLWSYLTCDLSKAKMIANSTQGGRRGVQICSEEVAASLLCLRRTWWPPLQRWQHEVHGYAAAPPLELLASDRSLQ</sequence>
<accession>A0ACC0X4Y8</accession>